<feature type="domain" description="DUF6933" evidence="1">
    <location>
        <begin position="3"/>
        <end position="159"/>
    </location>
</feature>
<accession>A0A1I0PDB1</accession>
<name>A0A1I0PDB1_9FIRM</name>
<evidence type="ECO:0000313" key="2">
    <source>
        <dbReference type="EMBL" id="SEW12376.1"/>
    </source>
</evidence>
<reference evidence="2 3" key="1">
    <citation type="submission" date="2016-10" db="EMBL/GenBank/DDBJ databases">
        <authorList>
            <person name="de Groot N.N."/>
        </authorList>
    </citation>
    <scope>NUCLEOTIDE SEQUENCE [LARGE SCALE GENOMIC DNA]</scope>
    <source>
        <strain evidence="2 3">DSM 9179</strain>
    </source>
</reference>
<proteinExistence type="predicted"/>
<dbReference type="OrthoDB" id="3196972at2"/>
<gene>
    <name evidence="2" type="ORF">SAMN05421659_1055</name>
</gene>
<dbReference type="RefSeq" id="WP_092452241.1">
    <property type="nucleotide sequence ID" value="NZ_FOJI01000005.1"/>
</dbReference>
<dbReference type="Proteomes" id="UP000199701">
    <property type="component" value="Unassembled WGS sequence"/>
</dbReference>
<evidence type="ECO:0000313" key="3">
    <source>
        <dbReference type="Proteomes" id="UP000199701"/>
    </source>
</evidence>
<dbReference type="InterPro" id="IPR053864">
    <property type="entry name" value="DUF6933"/>
</dbReference>
<dbReference type="EMBL" id="FOJI01000005">
    <property type="protein sequence ID" value="SEW12376.1"/>
    <property type="molecule type" value="Genomic_DNA"/>
</dbReference>
<dbReference type="AlphaFoldDB" id="A0A1I0PDB1"/>
<keyword evidence="3" id="KW-1185">Reference proteome</keyword>
<dbReference type="Pfam" id="PF22016">
    <property type="entry name" value="DUF6933"/>
    <property type="match status" value="1"/>
</dbReference>
<organism evidence="2 3">
    <name type="scientific">[Clostridium] fimetarium</name>
    <dbReference type="NCBI Taxonomy" id="99656"/>
    <lineage>
        <taxon>Bacteria</taxon>
        <taxon>Bacillati</taxon>
        <taxon>Bacillota</taxon>
        <taxon>Clostridia</taxon>
        <taxon>Lachnospirales</taxon>
        <taxon>Lachnospiraceae</taxon>
    </lineage>
</organism>
<dbReference type="STRING" id="99656.SAMN05421659_1055"/>
<protein>
    <recommendedName>
        <fullName evidence="1">DUF6933 domain-containing protein</fullName>
    </recommendedName>
</protein>
<sequence>MQLGLTIPLQKHLKLKSPSYGEPADLFFCWELHIIRFQEKNALAVVNANNRFLVLMVGMKAADWKILPKRFEEAVTAGFLSEGYTKKQIDAYFDLAGETVLTKTHGKKPVGGMNKAIDYLYYLSEPIDPAQLYQAFHCRFLNRDICSPIGFEYYGYPVEFLEADMKRVGIIKDNETDKNSNIIPFKAKE</sequence>
<evidence type="ECO:0000259" key="1">
    <source>
        <dbReference type="Pfam" id="PF22016"/>
    </source>
</evidence>